<dbReference type="PANTHER" id="PTHR42879">
    <property type="entry name" value="3-OXOACYL-(ACYL-CARRIER-PROTEIN) REDUCTASE"/>
    <property type="match status" value="1"/>
</dbReference>
<dbReference type="PRINTS" id="PR00081">
    <property type="entry name" value="GDHRDH"/>
</dbReference>
<dbReference type="PRINTS" id="PR00080">
    <property type="entry name" value="SDRFAMILY"/>
</dbReference>
<evidence type="ECO:0000256" key="2">
    <source>
        <dbReference type="ARBA" id="ARBA00023002"/>
    </source>
</evidence>
<name>A0A556AEC0_9BURK</name>
<reference evidence="3 4" key="1">
    <citation type="submission" date="2019-07" db="EMBL/GenBank/DDBJ databases">
        <title>Qingshengfaniella alkalisoli gen. nov., sp. nov., isolated from saline soil.</title>
        <authorList>
            <person name="Xu L."/>
            <person name="Huang X.-X."/>
            <person name="Sun J.-Q."/>
        </authorList>
    </citation>
    <scope>NUCLEOTIDE SEQUENCE [LARGE SCALE GENOMIC DNA]</scope>
    <source>
        <strain evidence="3 4">DSM 27279</strain>
    </source>
</reference>
<dbReference type="AlphaFoldDB" id="A0A556AEC0"/>
<dbReference type="EMBL" id="VLTJ01000037">
    <property type="protein sequence ID" value="TSH91227.1"/>
    <property type="molecule type" value="Genomic_DNA"/>
</dbReference>
<proteinExistence type="inferred from homology"/>
<gene>
    <name evidence="3" type="ORF">FOZ76_18960</name>
</gene>
<organism evidence="3 4">
    <name type="scientific">Verticiella sediminum</name>
    <dbReference type="NCBI Taxonomy" id="1247510"/>
    <lineage>
        <taxon>Bacteria</taxon>
        <taxon>Pseudomonadati</taxon>
        <taxon>Pseudomonadota</taxon>
        <taxon>Betaproteobacteria</taxon>
        <taxon>Burkholderiales</taxon>
        <taxon>Alcaligenaceae</taxon>
        <taxon>Verticiella</taxon>
    </lineage>
</organism>
<protein>
    <submittedName>
        <fullName evidence="3">SDR family oxidoreductase</fullName>
    </submittedName>
</protein>
<dbReference type="Proteomes" id="UP000318405">
    <property type="component" value="Unassembled WGS sequence"/>
</dbReference>
<dbReference type="RefSeq" id="WP_143949852.1">
    <property type="nucleotide sequence ID" value="NZ_BAABMB010000008.1"/>
</dbReference>
<dbReference type="InterPro" id="IPR036291">
    <property type="entry name" value="NAD(P)-bd_dom_sf"/>
</dbReference>
<dbReference type="Gene3D" id="3.40.50.720">
    <property type="entry name" value="NAD(P)-binding Rossmann-like Domain"/>
    <property type="match status" value="1"/>
</dbReference>
<comment type="caution">
    <text evidence="3">The sequence shown here is derived from an EMBL/GenBank/DDBJ whole genome shotgun (WGS) entry which is preliminary data.</text>
</comment>
<dbReference type="OrthoDB" id="8888385at2"/>
<accession>A0A556AEC0</accession>
<sequence>MDTPRTAVVTGAAGEIGRAICAALLSGGHRVVAVDRSADALDEAFAGVAGDAVRTCCIDLGEADAAQRIDSAVPSGWAGVDILVNNAAISPKQNGKTSGLAELSLQEWNEVLLVNTTVPMLLARHWVPSMARRGWGRVVNISSRAGRSQANAAGPSYMTSKAAILGLTRSIASEFANRGVTANAVAPGLVSTHMTRQLSEDMYAAICSRIPMARTGQPAEIAAAVAFLASDGAGYVTGACLDVNGGAFMT</sequence>
<dbReference type="InterPro" id="IPR002347">
    <property type="entry name" value="SDR_fam"/>
</dbReference>
<evidence type="ECO:0000256" key="1">
    <source>
        <dbReference type="ARBA" id="ARBA00006484"/>
    </source>
</evidence>
<evidence type="ECO:0000313" key="3">
    <source>
        <dbReference type="EMBL" id="TSH91227.1"/>
    </source>
</evidence>
<keyword evidence="2" id="KW-0560">Oxidoreductase</keyword>
<dbReference type="InterPro" id="IPR050259">
    <property type="entry name" value="SDR"/>
</dbReference>
<dbReference type="FunFam" id="3.40.50.720:FF:000173">
    <property type="entry name" value="3-oxoacyl-[acyl-carrier protein] reductase"/>
    <property type="match status" value="1"/>
</dbReference>
<dbReference type="SUPFAM" id="SSF51735">
    <property type="entry name" value="NAD(P)-binding Rossmann-fold domains"/>
    <property type="match status" value="1"/>
</dbReference>
<evidence type="ECO:0000313" key="4">
    <source>
        <dbReference type="Proteomes" id="UP000318405"/>
    </source>
</evidence>
<keyword evidence="4" id="KW-1185">Reference proteome</keyword>
<dbReference type="Pfam" id="PF13561">
    <property type="entry name" value="adh_short_C2"/>
    <property type="match status" value="1"/>
</dbReference>
<dbReference type="GO" id="GO:0016491">
    <property type="term" value="F:oxidoreductase activity"/>
    <property type="evidence" value="ECO:0007669"/>
    <property type="project" value="UniProtKB-KW"/>
</dbReference>
<dbReference type="PANTHER" id="PTHR42879:SF2">
    <property type="entry name" value="3-OXOACYL-[ACYL-CARRIER-PROTEIN] REDUCTASE FABG"/>
    <property type="match status" value="1"/>
</dbReference>
<comment type="similarity">
    <text evidence="1">Belongs to the short-chain dehydrogenases/reductases (SDR) family.</text>
</comment>